<dbReference type="SUPFAM" id="SSF52499">
    <property type="entry name" value="Isochorismatase-like hydrolases"/>
    <property type="match status" value="1"/>
</dbReference>
<dbReference type="PANTHER" id="PTHR43540:SF1">
    <property type="entry name" value="ISOCHORISMATASE HYDROLASE"/>
    <property type="match status" value="1"/>
</dbReference>
<dbReference type="GO" id="GO:0016787">
    <property type="term" value="F:hydrolase activity"/>
    <property type="evidence" value="ECO:0007669"/>
    <property type="project" value="UniProtKB-KW"/>
</dbReference>
<name>A0AAN6GWA5_9BASI</name>
<evidence type="ECO:0000256" key="3">
    <source>
        <dbReference type="SAM" id="MobiDB-lite"/>
    </source>
</evidence>
<evidence type="ECO:0000256" key="1">
    <source>
        <dbReference type="ARBA" id="ARBA00006336"/>
    </source>
</evidence>
<evidence type="ECO:0000256" key="2">
    <source>
        <dbReference type="ARBA" id="ARBA00022801"/>
    </source>
</evidence>
<dbReference type="Proteomes" id="UP001176517">
    <property type="component" value="Unassembled WGS sequence"/>
</dbReference>
<proteinExistence type="inferred from homology"/>
<dbReference type="Pfam" id="PF00857">
    <property type="entry name" value="Isochorismatase"/>
    <property type="match status" value="1"/>
</dbReference>
<keyword evidence="6" id="KW-1185">Reference proteome</keyword>
<dbReference type="InterPro" id="IPR000868">
    <property type="entry name" value="Isochorismatase-like_dom"/>
</dbReference>
<gene>
    <name evidence="5" type="ORF">OC846_000125</name>
</gene>
<evidence type="ECO:0000259" key="4">
    <source>
        <dbReference type="Pfam" id="PF00857"/>
    </source>
</evidence>
<dbReference type="EMBL" id="JAPDMZ010000002">
    <property type="protein sequence ID" value="KAK0557831.1"/>
    <property type="molecule type" value="Genomic_DNA"/>
</dbReference>
<sequence length="304" mass="33699">MSKSTALFFIDIQENMLSTPDSWWVPERIQPQFLANAKAVLERARELGLPIYHVQHASTNPDDIDAEGKPGWQLHFPPGSGERVLGKTVKNVFESNPGLGAELRERGIKRVLTCGLQSEMCVRAASLAALQEDGIEEVVLLHGAHATMEDPDDGKKAEEISADVEKELEQAGVKVVPFDAEWGVAAFIMSSIPKLKRKSNEDPNAPSDTTQPRDHLEVMGGKVASKFADPCAHAAKASMACLESHSYDRQKRKNNADIFKFALVPNSPSFIKCQEAFQNYRDCKKAWVLQRRKDRAEGREGAFD</sequence>
<dbReference type="InterPro" id="IPR036380">
    <property type="entry name" value="Isochorismatase-like_sf"/>
</dbReference>
<accession>A0AAN6GWA5</accession>
<reference evidence="5" key="1">
    <citation type="journal article" date="2023" name="PhytoFront">
        <title>Draft Genome Resources of Seven Strains of Tilletia horrida, Causal Agent of Kernel Smut of Rice.</title>
        <authorList>
            <person name="Khanal S."/>
            <person name="Antony Babu S."/>
            <person name="Zhou X.G."/>
        </authorList>
    </citation>
    <scope>NUCLEOTIDE SEQUENCE</scope>
    <source>
        <strain evidence="5">TX6</strain>
    </source>
</reference>
<dbReference type="PANTHER" id="PTHR43540">
    <property type="entry name" value="PEROXYUREIDOACRYLATE/UREIDOACRYLATE AMIDOHYDROLASE-RELATED"/>
    <property type="match status" value="1"/>
</dbReference>
<comment type="similarity">
    <text evidence="1">Belongs to the isochorismatase family.</text>
</comment>
<evidence type="ECO:0000313" key="6">
    <source>
        <dbReference type="Proteomes" id="UP001176517"/>
    </source>
</evidence>
<organism evidence="5 6">
    <name type="scientific">Tilletia horrida</name>
    <dbReference type="NCBI Taxonomy" id="155126"/>
    <lineage>
        <taxon>Eukaryota</taxon>
        <taxon>Fungi</taxon>
        <taxon>Dikarya</taxon>
        <taxon>Basidiomycota</taxon>
        <taxon>Ustilaginomycotina</taxon>
        <taxon>Exobasidiomycetes</taxon>
        <taxon>Tilletiales</taxon>
        <taxon>Tilletiaceae</taxon>
        <taxon>Tilletia</taxon>
    </lineage>
</organism>
<feature type="region of interest" description="Disordered" evidence="3">
    <location>
        <begin position="196"/>
        <end position="215"/>
    </location>
</feature>
<dbReference type="AlphaFoldDB" id="A0AAN6GWA5"/>
<dbReference type="InterPro" id="IPR050272">
    <property type="entry name" value="Isochorismatase-like_hydrls"/>
</dbReference>
<dbReference type="PROSITE" id="PS51808">
    <property type="entry name" value="CHCH"/>
    <property type="match status" value="1"/>
</dbReference>
<protein>
    <recommendedName>
        <fullName evidence="4">Isochorismatase-like domain-containing protein</fullName>
    </recommendedName>
</protein>
<feature type="domain" description="Isochorismatase-like" evidence="4">
    <location>
        <begin position="5"/>
        <end position="150"/>
    </location>
</feature>
<comment type="caution">
    <text evidence="5">The sequence shown here is derived from an EMBL/GenBank/DDBJ whole genome shotgun (WGS) entry which is preliminary data.</text>
</comment>
<keyword evidence="2" id="KW-0378">Hydrolase</keyword>
<evidence type="ECO:0000313" key="5">
    <source>
        <dbReference type="EMBL" id="KAK0557831.1"/>
    </source>
</evidence>
<dbReference type="Gene3D" id="3.40.50.850">
    <property type="entry name" value="Isochorismatase-like"/>
    <property type="match status" value="1"/>
</dbReference>